<name>A0A448X803_9PLAT</name>
<dbReference type="OrthoDB" id="10264910at2759"/>
<proteinExistence type="predicted"/>
<dbReference type="Gene3D" id="3.40.50.10190">
    <property type="entry name" value="BRCT domain"/>
    <property type="match status" value="1"/>
</dbReference>
<evidence type="ECO:0000259" key="6">
    <source>
        <dbReference type="PROSITE" id="PS50172"/>
    </source>
</evidence>
<dbReference type="InterPro" id="IPR001357">
    <property type="entry name" value="BRCT_dom"/>
</dbReference>
<evidence type="ECO:0000256" key="3">
    <source>
        <dbReference type="ARBA" id="ARBA00022552"/>
    </source>
</evidence>
<dbReference type="Proteomes" id="UP000784294">
    <property type="component" value="Unassembled WGS sequence"/>
</dbReference>
<dbReference type="SUPFAM" id="SSF52113">
    <property type="entry name" value="BRCT domain"/>
    <property type="match status" value="1"/>
</dbReference>
<dbReference type="AlphaFoldDB" id="A0A448X803"/>
<evidence type="ECO:0000313" key="7">
    <source>
        <dbReference type="EMBL" id="VEL30471.1"/>
    </source>
</evidence>
<comment type="subcellular location">
    <subcellularLocation>
        <location evidence="1">Nucleus</location>
    </subcellularLocation>
</comment>
<feature type="domain" description="BRCT" evidence="6">
    <location>
        <begin position="25"/>
        <end position="117"/>
    </location>
</feature>
<evidence type="ECO:0000256" key="5">
    <source>
        <dbReference type="SAM" id="MobiDB-lite"/>
    </source>
</evidence>
<dbReference type="GO" id="GO:0000463">
    <property type="term" value="P:maturation of LSU-rRNA from tricistronic rRNA transcript (SSU-rRNA, 5.8S rRNA, LSU-rRNA)"/>
    <property type="evidence" value="ECO:0007669"/>
    <property type="project" value="TreeGrafter"/>
</dbReference>
<dbReference type="InterPro" id="IPR036420">
    <property type="entry name" value="BRCT_dom_sf"/>
</dbReference>
<gene>
    <name evidence="7" type="ORF">PXEA_LOCUS23911</name>
</gene>
<dbReference type="PANTHER" id="PTHR12221">
    <property type="entry name" value="PESCADILLO - RELATED"/>
    <property type="match status" value="1"/>
</dbReference>
<dbReference type="GO" id="GO:0070545">
    <property type="term" value="C:PeBoW complex"/>
    <property type="evidence" value="ECO:0007669"/>
    <property type="project" value="TreeGrafter"/>
</dbReference>
<dbReference type="SMART" id="SM00292">
    <property type="entry name" value="BRCT"/>
    <property type="match status" value="1"/>
</dbReference>
<feature type="region of interest" description="Disordered" evidence="5">
    <location>
        <begin position="267"/>
        <end position="286"/>
    </location>
</feature>
<evidence type="ECO:0000256" key="1">
    <source>
        <dbReference type="ARBA" id="ARBA00004123"/>
    </source>
</evidence>
<dbReference type="GO" id="GO:0003723">
    <property type="term" value="F:RNA binding"/>
    <property type="evidence" value="ECO:0007669"/>
    <property type="project" value="TreeGrafter"/>
</dbReference>
<keyword evidence="2" id="KW-0690">Ribosome biogenesis</keyword>
<keyword evidence="4" id="KW-0539">Nucleus</keyword>
<comment type="caution">
    <text evidence="7">The sequence shown here is derived from an EMBL/GenBank/DDBJ whole genome shotgun (WGS) entry which is preliminary data.</text>
</comment>
<dbReference type="InterPro" id="IPR010613">
    <property type="entry name" value="PES"/>
</dbReference>
<dbReference type="Pfam" id="PF16589">
    <property type="entry name" value="BRCT_2"/>
    <property type="match status" value="1"/>
</dbReference>
<dbReference type="PROSITE" id="PS50172">
    <property type="entry name" value="BRCT"/>
    <property type="match status" value="1"/>
</dbReference>
<organism evidence="7 8">
    <name type="scientific">Protopolystoma xenopodis</name>
    <dbReference type="NCBI Taxonomy" id="117903"/>
    <lineage>
        <taxon>Eukaryota</taxon>
        <taxon>Metazoa</taxon>
        <taxon>Spiralia</taxon>
        <taxon>Lophotrochozoa</taxon>
        <taxon>Platyhelminthes</taxon>
        <taxon>Monogenea</taxon>
        <taxon>Polyopisthocotylea</taxon>
        <taxon>Polystomatidea</taxon>
        <taxon>Polystomatidae</taxon>
        <taxon>Protopolystoma</taxon>
    </lineage>
</organism>
<evidence type="ECO:0000256" key="2">
    <source>
        <dbReference type="ARBA" id="ARBA00022517"/>
    </source>
</evidence>
<accession>A0A448X803</accession>
<keyword evidence="8" id="KW-1185">Reference proteome</keyword>
<feature type="non-terminal residue" evidence="7">
    <location>
        <position position="1"/>
    </location>
</feature>
<sequence length="286" mass="32210">MLSGLSLEIDNDFASAVNRQAKTRSIQQLFEGKRFFLSREVPREVITLILRACGGQVSWEAYLCPGATFSEEDISVDYHILDRPLSKMKPSRFYVQPQWVFDSLNSGRLLPGQDYLPGVELPAHLSPFSIALQNETSIRPHISGGLTSIVPGMGVGAQLYKPPEVDYLAGLVSLAETRGSAVACSTESRLFENIEDSYAKNGQNCATQDIKKAKKRISSKSKIAVLPGHVQHQNSEDTSKNENAELKLREMMLPKRHRKVYYKMKHSIKRRDKEVQNLSARRKQFE</sequence>
<keyword evidence="3" id="KW-0698">rRNA processing</keyword>
<evidence type="ECO:0000313" key="8">
    <source>
        <dbReference type="Proteomes" id="UP000784294"/>
    </source>
</evidence>
<reference evidence="7" key="1">
    <citation type="submission" date="2018-11" db="EMBL/GenBank/DDBJ databases">
        <authorList>
            <consortium name="Pathogen Informatics"/>
        </authorList>
    </citation>
    <scope>NUCLEOTIDE SEQUENCE</scope>
</reference>
<dbReference type="CDD" id="cd17709">
    <property type="entry name" value="BRCT_pescadillo_like"/>
    <property type="match status" value="1"/>
</dbReference>
<dbReference type="PANTHER" id="PTHR12221:SF6">
    <property type="entry name" value="PESCADILLO HOMOLOG"/>
    <property type="match status" value="1"/>
</dbReference>
<dbReference type="EMBL" id="CAAALY010112574">
    <property type="protein sequence ID" value="VEL30471.1"/>
    <property type="molecule type" value="Genomic_DNA"/>
</dbReference>
<evidence type="ECO:0000256" key="4">
    <source>
        <dbReference type="ARBA" id="ARBA00023242"/>
    </source>
</evidence>
<protein>
    <recommendedName>
        <fullName evidence="6">BRCT domain-containing protein</fullName>
    </recommendedName>
</protein>